<accession>A0ABS6EVD3</accession>
<sequence>MIDIHTHILPGLDDGSQTLSDSLEMAELALESGVDTIIATPHSNQLGRFENFDLVHLKHVFSRLQQALQEEGIPLTLHLGMEIFASEDLCEKIQAGALLSLNRSRYYLVEFAFDEAPEFIGDILDGMLSVGAIPVIAHPERYFCVQDYPSLIYHWLQLGCFTQLNKGSILGKFGKHAQIAADYLLRYRLATCIASDAHSPVMRTTHMRDIIEYLLETYGEREMLRLLFENPDRMIYDRDIPHHGSLPERRRGLFF</sequence>
<protein>
    <recommendedName>
        <fullName evidence="2">protein-tyrosine-phosphatase</fullName>
        <ecNumber evidence="2">3.1.3.48</ecNumber>
    </recommendedName>
</protein>
<comment type="catalytic activity">
    <reaction evidence="5">
        <text>O-phospho-L-tyrosyl-[protein] + H2O = L-tyrosyl-[protein] + phosphate</text>
        <dbReference type="Rhea" id="RHEA:10684"/>
        <dbReference type="Rhea" id="RHEA-COMP:10136"/>
        <dbReference type="Rhea" id="RHEA-COMP:20101"/>
        <dbReference type="ChEBI" id="CHEBI:15377"/>
        <dbReference type="ChEBI" id="CHEBI:43474"/>
        <dbReference type="ChEBI" id="CHEBI:46858"/>
        <dbReference type="ChEBI" id="CHEBI:61978"/>
        <dbReference type="EC" id="3.1.3.48"/>
    </reaction>
</comment>
<comment type="similarity">
    <text evidence="1">Belongs to the metallo-dependent hydrolases superfamily. CpsB/CapC family.</text>
</comment>
<reference evidence="6 7" key="1">
    <citation type="submission" date="2021-06" db="EMBL/GenBank/DDBJ databases">
        <authorList>
            <person name="Sun Q."/>
            <person name="Li D."/>
        </authorList>
    </citation>
    <scope>NUCLEOTIDE SEQUENCE [LARGE SCALE GENOMIC DNA]</scope>
    <source>
        <strain evidence="6 7">MSJd-7</strain>
    </source>
</reference>
<dbReference type="PIRSF" id="PIRSF016557">
    <property type="entry name" value="Caps_synth_CpsB"/>
    <property type="match status" value="1"/>
</dbReference>
<evidence type="ECO:0000256" key="5">
    <source>
        <dbReference type="ARBA" id="ARBA00051722"/>
    </source>
</evidence>
<dbReference type="PANTHER" id="PTHR39181:SF1">
    <property type="entry name" value="TYROSINE-PROTEIN PHOSPHATASE YWQE"/>
    <property type="match status" value="1"/>
</dbReference>
<dbReference type="InterPro" id="IPR016667">
    <property type="entry name" value="Caps_polysacc_synth_CpsB/CapC"/>
</dbReference>
<evidence type="ECO:0000256" key="1">
    <source>
        <dbReference type="ARBA" id="ARBA00005750"/>
    </source>
</evidence>
<evidence type="ECO:0000256" key="2">
    <source>
        <dbReference type="ARBA" id="ARBA00013064"/>
    </source>
</evidence>
<evidence type="ECO:0000313" key="6">
    <source>
        <dbReference type="EMBL" id="MBU5491152.1"/>
    </source>
</evidence>
<gene>
    <name evidence="6" type="ORF">KQI75_11095</name>
</gene>
<keyword evidence="4" id="KW-0904">Protein phosphatase</keyword>
<proteinExistence type="inferred from homology"/>
<dbReference type="EMBL" id="JAHLQI010000006">
    <property type="protein sequence ID" value="MBU5491152.1"/>
    <property type="molecule type" value="Genomic_DNA"/>
</dbReference>
<comment type="caution">
    <text evidence="6">The sequence shown here is derived from an EMBL/GenBank/DDBJ whole genome shotgun (WGS) entry which is preliminary data.</text>
</comment>
<keyword evidence="3" id="KW-0378">Hydrolase</keyword>
<dbReference type="Proteomes" id="UP000783588">
    <property type="component" value="Unassembled WGS sequence"/>
</dbReference>
<dbReference type="Pfam" id="PF19567">
    <property type="entry name" value="CpsB_CapC"/>
    <property type="match status" value="1"/>
</dbReference>
<evidence type="ECO:0000256" key="3">
    <source>
        <dbReference type="ARBA" id="ARBA00022801"/>
    </source>
</evidence>
<evidence type="ECO:0000256" key="4">
    <source>
        <dbReference type="ARBA" id="ARBA00022912"/>
    </source>
</evidence>
<evidence type="ECO:0000313" key="7">
    <source>
        <dbReference type="Proteomes" id="UP000783588"/>
    </source>
</evidence>
<keyword evidence="7" id="KW-1185">Reference proteome</keyword>
<dbReference type="EC" id="3.1.3.48" evidence="2"/>
<organism evidence="6 7">
    <name type="scientific">Butyricicoccus intestinisimiae</name>
    <dbReference type="NCBI Taxonomy" id="2841509"/>
    <lineage>
        <taxon>Bacteria</taxon>
        <taxon>Bacillati</taxon>
        <taxon>Bacillota</taxon>
        <taxon>Clostridia</taxon>
        <taxon>Eubacteriales</taxon>
        <taxon>Butyricicoccaceae</taxon>
        <taxon>Butyricicoccus</taxon>
    </lineage>
</organism>
<dbReference type="RefSeq" id="WP_216470865.1">
    <property type="nucleotide sequence ID" value="NZ_JAHLQI010000006.1"/>
</dbReference>
<name>A0ABS6EVD3_9FIRM</name>
<dbReference type="PANTHER" id="PTHR39181">
    <property type="entry name" value="TYROSINE-PROTEIN PHOSPHATASE YWQE"/>
    <property type="match status" value="1"/>
</dbReference>